<organism evidence="3 4">
    <name type="scientific">Salinithrix halophila</name>
    <dbReference type="NCBI Taxonomy" id="1485204"/>
    <lineage>
        <taxon>Bacteria</taxon>
        <taxon>Bacillati</taxon>
        <taxon>Bacillota</taxon>
        <taxon>Bacilli</taxon>
        <taxon>Bacillales</taxon>
        <taxon>Thermoactinomycetaceae</taxon>
        <taxon>Salinithrix</taxon>
    </lineage>
</organism>
<comment type="caution">
    <text evidence="3">The sequence shown here is derived from an EMBL/GenBank/DDBJ whole genome shotgun (WGS) entry which is preliminary data.</text>
</comment>
<dbReference type="Proteomes" id="UP001595843">
    <property type="component" value="Unassembled WGS sequence"/>
</dbReference>
<name>A0ABV8J8L0_9BACL</name>
<keyword evidence="1" id="KW-0238">DNA-binding</keyword>
<dbReference type="RefSeq" id="WP_380700965.1">
    <property type="nucleotide sequence ID" value="NZ_JBHSAP010000001.1"/>
</dbReference>
<protein>
    <submittedName>
        <fullName evidence="3">Helix-turn-helix domain-containing protein</fullName>
    </submittedName>
</protein>
<dbReference type="InterPro" id="IPR010982">
    <property type="entry name" value="Lambda_DNA-bd_dom_sf"/>
</dbReference>
<keyword evidence="4" id="KW-1185">Reference proteome</keyword>
<feature type="domain" description="HTH cro/C1-type" evidence="2">
    <location>
        <begin position="16"/>
        <end position="70"/>
    </location>
</feature>
<dbReference type="InterPro" id="IPR001387">
    <property type="entry name" value="Cro/C1-type_HTH"/>
</dbReference>
<dbReference type="PROSITE" id="PS50943">
    <property type="entry name" value="HTH_CROC1"/>
    <property type="match status" value="1"/>
</dbReference>
<dbReference type="CDD" id="cd00093">
    <property type="entry name" value="HTH_XRE"/>
    <property type="match status" value="1"/>
</dbReference>
<dbReference type="PANTHER" id="PTHR46797:SF1">
    <property type="entry name" value="METHYLPHOSPHONATE SYNTHASE"/>
    <property type="match status" value="1"/>
</dbReference>
<evidence type="ECO:0000313" key="3">
    <source>
        <dbReference type="EMBL" id="MFC4075238.1"/>
    </source>
</evidence>
<dbReference type="PANTHER" id="PTHR46797">
    <property type="entry name" value="HTH-TYPE TRANSCRIPTIONAL REGULATOR"/>
    <property type="match status" value="1"/>
</dbReference>
<evidence type="ECO:0000313" key="4">
    <source>
        <dbReference type="Proteomes" id="UP001595843"/>
    </source>
</evidence>
<reference evidence="4" key="1">
    <citation type="journal article" date="2019" name="Int. J. Syst. Evol. Microbiol.">
        <title>The Global Catalogue of Microorganisms (GCM) 10K type strain sequencing project: providing services to taxonomists for standard genome sequencing and annotation.</title>
        <authorList>
            <consortium name="The Broad Institute Genomics Platform"/>
            <consortium name="The Broad Institute Genome Sequencing Center for Infectious Disease"/>
            <person name="Wu L."/>
            <person name="Ma J."/>
        </authorList>
    </citation>
    <scope>NUCLEOTIDE SEQUENCE [LARGE SCALE GENOMIC DNA]</scope>
    <source>
        <strain evidence="4">IBRC-M 10813</strain>
    </source>
</reference>
<evidence type="ECO:0000256" key="1">
    <source>
        <dbReference type="ARBA" id="ARBA00023125"/>
    </source>
</evidence>
<gene>
    <name evidence="3" type="ORF">ACFOUO_00165</name>
</gene>
<sequence length="84" mass="9523">MTNHFRKDLDALGQNIRTIREKKGLSQESLSFKADLHRTYLSQLESGQRNPSYTTLLKLANALSVSIFELINGGIKESDIENQE</sequence>
<proteinExistence type="predicted"/>
<dbReference type="EMBL" id="JBHSAP010000001">
    <property type="protein sequence ID" value="MFC4075238.1"/>
    <property type="molecule type" value="Genomic_DNA"/>
</dbReference>
<dbReference type="Pfam" id="PF01381">
    <property type="entry name" value="HTH_3"/>
    <property type="match status" value="1"/>
</dbReference>
<dbReference type="SUPFAM" id="SSF47413">
    <property type="entry name" value="lambda repressor-like DNA-binding domains"/>
    <property type="match status" value="1"/>
</dbReference>
<dbReference type="InterPro" id="IPR050807">
    <property type="entry name" value="TransReg_Diox_bact_type"/>
</dbReference>
<accession>A0ABV8J8L0</accession>
<evidence type="ECO:0000259" key="2">
    <source>
        <dbReference type="PROSITE" id="PS50943"/>
    </source>
</evidence>
<dbReference type="SMART" id="SM00530">
    <property type="entry name" value="HTH_XRE"/>
    <property type="match status" value="1"/>
</dbReference>
<dbReference type="Gene3D" id="1.10.260.40">
    <property type="entry name" value="lambda repressor-like DNA-binding domains"/>
    <property type="match status" value="1"/>
</dbReference>